<keyword evidence="1" id="KW-1133">Transmembrane helix</keyword>
<dbReference type="Proteomes" id="UP001396334">
    <property type="component" value="Unassembled WGS sequence"/>
</dbReference>
<evidence type="ECO:0000313" key="3">
    <source>
        <dbReference type="Proteomes" id="UP001396334"/>
    </source>
</evidence>
<sequence>MTVLAIDMAASSTSPRWLAKAWVITFKEYEARRLIIEGPRMIHSFFVSIHSLVLKSFFFVMLSIIFSDFVSSSLKVDCFDKGCWISSSSQWMLAIGKTGGENFEAFGFPGINTTQGNVMNGSFDRHIYGA</sequence>
<keyword evidence="3" id="KW-1185">Reference proteome</keyword>
<name>A0ABR2SUC1_9ROSI</name>
<reference evidence="2 3" key="1">
    <citation type="journal article" date="2024" name="G3 (Bethesda)">
        <title>Genome assembly of Hibiscus sabdariffa L. provides insights into metabolisms of medicinal natural products.</title>
        <authorList>
            <person name="Kim T."/>
        </authorList>
    </citation>
    <scope>NUCLEOTIDE SEQUENCE [LARGE SCALE GENOMIC DNA]</scope>
    <source>
        <strain evidence="2">TK-2024</strain>
        <tissue evidence="2">Old leaves</tissue>
    </source>
</reference>
<dbReference type="EMBL" id="JBBPBN010000011">
    <property type="protein sequence ID" value="KAK9028553.1"/>
    <property type="molecule type" value="Genomic_DNA"/>
</dbReference>
<gene>
    <name evidence="2" type="ORF">V6N11_025709</name>
</gene>
<organism evidence="2 3">
    <name type="scientific">Hibiscus sabdariffa</name>
    <name type="common">roselle</name>
    <dbReference type="NCBI Taxonomy" id="183260"/>
    <lineage>
        <taxon>Eukaryota</taxon>
        <taxon>Viridiplantae</taxon>
        <taxon>Streptophyta</taxon>
        <taxon>Embryophyta</taxon>
        <taxon>Tracheophyta</taxon>
        <taxon>Spermatophyta</taxon>
        <taxon>Magnoliopsida</taxon>
        <taxon>eudicotyledons</taxon>
        <taxon>Gunneridae</taxon>
        <taxon>Pentapetalae</taxon>
        <taxon>rosids</taxon>
        <taxon>malvids</taxon>
        <taxon>Malvales</taxon>
        <taxon>Malvaceae</taxon>
        <taxon>Malvoideae</taxon>
        <taxon>Hibiscus</taxon>
    </lineage>
</organism>
<evidence type="ECO:0000313" key="2">
    <source>
        <dbReference type="EMBL" id="KAK9028553.1"/>
    </source>
</evidence>
<protein>
    <submittedName>
        <fullName evidence="2">Uncharacterized protein</fullName>
    </submittedName>
</protein>
<proteinExistence type="predicted"/>
<keyword evidence="1" id="KW-0472">Membrane</keyword>
<keyword evidence="1" id="KW-0812">Transmembrane</keyword>
<comment type="caution">
    <text evidence="2">The sequence shown here is derived from an EMBL/GenBank/DDBJ whole genome shotgun (WGS) entry which is preliminary data.</text>
</comment>
<feature type="transmembrane region" description="Helical" evidence="1">
    <location>
        <begin position="42"/>
        <end position="66"/>
    </location>
</feature>
<evidence type="ECO:0000256" key="1">
    <source>
        <dbReference type="SAM" id="Phobius"/>
    </source>
</evidence>
<accession>A0ABR2SUC1</accession>